<accession>A0A9D7SY27</accession>
<sequence length="398" mass="45288">MKKGFSAVLLTFLAHVCLRAENAPYFLSCDAKAGDGISILLNRYDLDAYDCNIDKFLDLNNLKKTDPLLEGKKYQLPVLIYHYNGKSIRSTLSIKDMETAKRIANYNDLILTRNLRKSDYESSGILWVPFHELNCPSPASKPINIEPKIEKVSATIHNNMTAIFGPEYEHLDKLSDDLKGKVFYISSGHGGPDPGAITKIGGHMICEDEYAYDVALRLARNLMENGAIVHIVIQDETDGIRNDDILTCDNDEKTMGTLEMPLNQLARLKQRTDAINNLYNQYRKSGIKDQTLICIHVDSRSEKERQDVFFYHFENSTSGKKLATTMQQVFAEKYARYRPGAHFEGSVSCRNLYECRIPQPTTLYIELANIRNENDRKRILPSTNRQALANWLCEGLMK</sequence>
<evidence type="ECO:0000256" key="3">
    <source>
        <dbReference type="ARBA" id="ARBA00022801"/>
    </source>
</evidence>
<feature type="domain" description="MurNAc-LAA" evidence="4">
    <location>
        <begin position="185"/>
        <end position="396"/>
    </location>
</feature>
<dbReference type="PANTHER" id="PTHR30404:SF0">
    <property type="entry name" value="N-ACETYLMURAMOYL-L-ALANINE AMIDASE AMIC"/>
    <property type="match status" value="1"/>
</dbReference>
<dbReference type="GO" id="GO:0009253">
    <property type="term" value="P:peptidoglycan catabolic process"/>
    <property type="evidence" value="ECO:0007669"/>
    <property type="project" value="InterPro"/>
</dbReference>
<evidence type="ECO:0000313" key="6">
    <source>
        <dbReference type="Proteomes" id="UP000808337"/>
    </source>
</evidence>
<dbReference type="Proteomes" id="UP000808337">
    <property type="component" value="Unassembled WGS sequence"/>
</dbReference>
<dbReference type="PANTHER" id="PTHR30404">
    <property type="entry name" value="N-ACETYLMURAMOYL-L-ALANINE AMIDASE"/>
    <property type="match status" value="1"/>
</dbReference>
<dbReference type="AlphaFoldDB" id="A0A9D7SY27"/>
<evidence type="ECO:0000256" key="1">
    <source>
        <dbReference type="ARBA" id="ARBA00001561"/>
    </source>
</evidence>
<keyword evidence="3" id="KW-0378">Hydrolase</keyword>
<dbReference type="EC" id="3.5.1.28" evidence="2"/>
<dbReference type="InterPro" id="IPR002508">
    <property type="entry name" value="MurNAc-LAA_cat"/>
</dbReference>
<dbReference type="SUPFAM" id="SSF53187">
    <property type="entry name" value="Zn-dependent exopeptidases"/>
    <property type="match status" value="1"/>
</dbReference>
<dbReference type="EMBL" id="JADKGY010000029">
    <property type="protein sequence ID" value="MBK9984254.1"/>
    <property type="molecule type" value="Genomic_DNA"/>
</dbReference>
<comment type="catalytic activity">
    <reaction evidence="1">
        <text>Hydrolyzes the link between N-acetylmuramoyl residues and L-amino acid residues in certain cell-wall glycopeptides.</text>
        <dbReference type="EC" id="3.5.1.28"/>
    </reaction>
</comment>
<dbReference type="InterPro" id="IPR050695">
    <property type="entry name" value="N-acetylmuramoyl_amidase_3"/>
</dbReference>
<comment type="caution">
    <text evidence="5">The sequence shown here is derived from an EMBL/GenBank/DDBJ whole genome shotgun (WGS) entry which is preliminary data.</text>
</comment>
<reference evidence="5 6" key="1">
    <citation type="submission" date="2020-10" db="EMBL/GenBank/DDBJ databases">
        <title>Connecting structure to function with the recovery of over 1000 high-quality activated sludge metagenome-assembled genomes encoding full-length rRNA genes using long-read sequencing.</title>
        <authorList>
            <person name="Singleton C.M."/>
            <person name="Petriglieri F."/>
            <person name="Kristensen J.M."/>
            <person name="Kirkegaard R.H."/>
            <person name="Michaelsen T.Y."/>
            <person name="Andersen M.H."/>
            <person name="Karst S.M."/>
            <person name="Dueholm M.S."/>
            <person name="Nielsen P.H."/>
            <person name="Albertsen M."/>
        </authorList>
    </citation>
    <scope>NUCLEOTIDE SEQUENCE [LARGE SCALE GENOMIC DNA]</scope>
    <source>
        <strain evidence="5">Ribe_18-Q3-R11-54_MAXAC.273</strain>
    </source>
</reference>
<dbReference type="CDD" id="cd02696">
    <property type="entry name" value="MurNAc-LAA"/>
    <property type="match status" value="1"/>
</dbReference>
<proteinExistence type="predicted"/>
<gene>
    <name evidence="5" type="ORF">IPP15_18095</name>
</gene>
<dbReference type="GO" id="GO:0008745">
    <property type="term" value="F:N-acetylmuramoyl-L-alanine amidase activity"/>
    <property type="evidence" value="ECO:0007669"/>
    <property type="project" value="UniProtKB-EC"/>
</dbReference>
<evidence type="ECO:0000259" key="4">
    <source>
        <dbReference type="Pfam" id="PF01520"/>
    </source>
</evidence>
<dbReference type="GO" id="GO:0030288">
    <property type="term" value="C:outer membrane-bounded periplasmic space"/>
    <property type="evidence" value="ECO:0007669"/>
    <property type="project" value="TreeGrafter"/>
</dbReference>
<dbReference type="Gene3D" id="3.40.630.40">
    <property type="entry name" value="Zn-dependent exopeptidases"/>
    <property type="match status" value="1"/>
</dbReference>
<dbReference type="Pfam" id="PF01520">
    <property type="entry name" value="Amidase_3"/>
    <property type="match status" value="1"/>
</dbReference>
<organism evidence="5 6">
    <name type="scientific">Candidatus Opimibacter skivensis</name>
    <dbReference type="NCBI Taxonomy" id="2982028"/>
    <lineage>
        <taxon>Bacteria</taxon>
        <taxon>Pseudomonadati</taxon>
        <taxon>Bacteroidota</taxon>
        <taxon>Saprospiria</taxon>
        <taxon>Saprospirales</taxon>
        <taxon>Saprospiraceae</taxon>
        <taxon>Candidatus Opimibacter</taxon>
    </lineage>
</organism>
<protein>
    <recommendedName>
        <fullName evidence="2">N-acetylmuramoyl-L-alanine amidase</fullName>
        <ecNumber evidence="2">3.5.1.28</ecNumber>
    </recommendedName>
</protein>
<name>A0A9D7SY27_9BACT</name>
<evidence type="ECO:0000313" key="5">
    <source>
        <dbReference type="EMBL" id="MBK9984254.1"/>
    </source>
</evidence>
<evidence type="ECO:0000256" key="2">
    <source>
        <dbReference type="ARBA" id="ARBA00011901"/>
    </source>
</evidence>